<dbReference type="PROSITE" id="PS51257">
    <property type="entry name" value="PROKAR_LIPOPROTEIN"/>
    <property type="match status" value="1"/>
</dbReference>
<protein>
    <recommendedName>
        <fullName evidence="4">Lipoprotein</fullName>
    </recommendedName>
</protein>
<dbReference type="Proteomes" id="UP001257627">
    <property type="component" value="Unassembled WGS sequence"/>
</dbReference>
<reference evidence="2 3" key="1">
    <citation type="submission" date="2023-02" db="EMBL/GenBank/DDBJ databases">
        <authorList>
            <person name="Maleckis M."/>
        </authorList>
    </citation>
    <scope>NUCLEOTIDE SEQUENCE [LARGE SCALE GENOMIC DNA]</scope>
    <source>
        <strain evidence="2 3">P8-A2</strain>
    </source>
</reference>
<feature type="chain" id="PRO_5046786174" description="Lipoprotein" evidence="1">
    <location>
        <begin position="20"/>
        <end position="125"/>
    </location>
</feature>
<dbReference type="EMBL" id="JARAKF010000001">
    <property type="protein sequence ID" value="MDU8998207.1"/>
    <property type="molecule type" value="Genomic_DNA"/>
</dbReference>
<evidence type="ECO:0000313" key="3">
    <source>
        <dbReference type="Proteomes" id="UP001257627"/>
    </source>
</evidence>
<sequence length="125" mass="12785">MNRTATTAAGALLAALTLAGCSGSDPTPAPTTPPRPAQMLADLDGGIRDAASYQTVLDKWAPKCTQTPKKLAAIANAVVEELRKNGISDETEYSALVHLNASVPGGASKMDCTGIAAAYVTLREG</sequence>
<dbReference type="RefSeq" id="WP_316735012.1">
    <property type="nucleotide sequence ID" value="NZ_JARAKF010000001.1"/>
</dbReference>
<evidence type="ECO:0008006" key="4">
    <source>
        <dbReference type="Google" id="ProtNLM"/>
    </source>
</evidence>
<evidence type="ECO:0000313" key="2">
    <source>
        <dbReference type="EMBL" id="MDU8998207.1"/>
    </source>
</evidence>
<gene>
    <name evidence="2" type="ORF">PU648_38805</name>
</gene>
<name>A0ABU3UWC1_9ACTN</name>
<evidence type="ECO:0000256" key="1">
    <source>
        <dbReference type="SAM" id="SignalP"/>
    </source>
</evidence>
<accession>A0ABU3UWC1</accession>
<feature type="signal peptide" evidence="1">
    <location>
        <begin position="1"/>
        <end position="19"/>
    </location>
</feature>
<keyword evidence="1" id="KW-0732">Signal</keyword>
<proteinExistence type="predicted"/>
<keyword evidence="3" id="KW-1185">Reference proteome</keyword>
<organism evidence="2 3">
    <name type="scientific">Streptomyces mirabilis</name>
    <dbReference type="NCBI Taxonomy" id="68239"/>
    <lineage>
        <taxon>Bacteria</taxon>
        <taxon>Bacillati</taxon>
        <taxon>Actinomycetota</taxon>
        <taxon>Actinomycetes</taxon>
        <taxon>Kitasatosporales</taxon>
        <taxon>Streptomycetaceae</taxon>
        <taxon>Streptomyces</taxon>
    </lineage>
</organism>
<comment type="caution">
    <text evidence="2">The sequence shown here is derived from an EMBL/GenBank/DDBJ whole genome shotgun (WGS) entry which is preliminary data.</text>
</comment>